<evidence type="ECO:0000256" key="1">
    <source>
        <dbReference type="ARBA" id="ARBA00006581"/>
    </source>
</evidence>
<proteinExistence type="inferred from homology"/>
<sequence length="185" mass="20413">MSSNIKIVEVGIKDFPKDLQLPFYRHRGDMGMDVCAAADYIILPGQTILIATGLSVVLPENYALEVRPRSGLSLKTNLHIANSPGTIDSGYRDEIKIIMRNLSQAALIAYNDPAEVPLKTLESPYGKIPLYDLNVKSTPHGAYKICRGDRIAQLILVPIYQAQWTENAEEAEFDRQGGFGHSGVK</sequence>
<keyword evidence="3" id="KW-0378">Hydrolase</keyword>
<dbReference type="EMBL" id="CP118868">
    <property type="protein sequence ID" value="WEG35398.1"/>
    <property type="molecule type" value="Genomic_DNA"/>
</dbReference>
<dbReference type="PANTHER" id="PTHR11241:SF0">
    <property type="entry name" value="DEOXYURIDINE 5'-TRIPHOSPHATE NUCLEOTIDOHYDROLASE"/>
    <property type="match status" value="1"/>
</dbReference>
<keyword evidence="7" id="KW-0032">Aminotransferase</keyword>
<evidence type="ECO:0000313" key="8">
    <source>
        <dbReference type="Proteomes" id="UP001220478"/>
    </source>
</evidence>
<comment type="catalytic activity">
    <reaction evidence="5">
        <text>dUTP + H2O = dUMP + diphosphate + H(+)</text>
        <dbReference type="Rhea" id="RHEA:10248"/>
        <dbReference type="ChEBI" id="CHEBI:15377"/>
        <dbReference type="ChEBI" id="CHEBI:15378"/>
        <dbReference type="ChEBI" id="CHEBI:33019"/>
        <dbReference type="ChEBI" id="CHEBI:61555"/>
        <dbReference type="ChEBI" id="CHEBI:246422"/>
        <dbReference type="EC" id="3.6.1.23"/>
    </reaction>
</comment>
<evidence type="ECO:0000256" key="4">
    <source>
        <dbReference type="ARBA" id="ARBA00023080"/>
    </source>
</evidence>
<dbReference type="SUPFAM" id="SSF51283">
    <property type="entry name" value="dUTPase-like"/>
    <property type="match status" value="1"/>
</dbReference>
<dbReference type="InterPro" id="IPR036157">
    <property type="entry name" value="dUTPase-like_sf"/>
</dbReference>
<comment type="similarity">
    <text evidence="1">Belongs to the dUTPase family.</text>
</comment>
<accession>A0ABY8C3Z5</accession>
<evidence type="ECO:0000259" key="6">
    <source>
        <dbReference type="Pfam" id="PF00692"/>
    </source>
</evidence>
<dbReference type="InterPro" id="IPR029054">
    <property type="entry name" value="dUTPase-like"/>
</dbReference>
<dbReference type="Gene3D" id="2.70.40.10">
    <property type="match status" value="1"/>
</dbReference>
<keyword evidence="4" id="KW-0546">Nucleotide metabolism</keyword>
<dbReference type="RefSeq" id="WP_315567823.1">
    <property type="nucleotide sequence ID" value="NZ_CP118866.1"/>
</dbReference>
<protein>
    <recommendedName>
        <fullName evidence="2">dUTP diphosphatase</fullName>
        <ecNumber evidence="2">3.6.1.23</ecNumber>
    </recommendedName>
</protein>
<reference evidence="7 8" key="1">
    <citation type="submission" date="2023-02" db="EMBL/GenBank/DDBJ databases">
        <title>Novel Oscillospiraceae bacterial genomes.</title>
        <authorList>
            <person name="Srinivasan S."/>
            <person name="Austin M.N."/>
            <person name="Fiedler T.L."/>
            <person name="Strenk S.M."/>
            <person name="Agnew K.J."/>
            <person name="Nagana Gowda G.A."/>
            <person name="Raftery D."/>
            <person name="Beamer M.A."/>
            <person name="Achilles S.L."/>
            <person name="Wiesenfeld H.C."/>
            <person name="Fredricks D.N."/>
            <person name="Hillier S.L."/>
        </authorList>
    </citation>
    <scope>NUCLEOTIDE SEQUENCE [LARGE SCALE GENOMIC DNA]</scope>
    <source>
        <strain evidence="7 8">CHIC02 1186E3-8</strain>
    </source>
</reference>
<dbReference type="EC" id="3.6.1.23" evidence="2"/>
<evidence type="ECO:0000256" key="2">
    <source>
        <dbReference type="ARBA" id="ARBA00012379"/>
    </source>
</evidence>
<evidence type="ECO:0000256" key="3">
    <source>
        <dbReference type="ARBA" id="ARBA00022801"/>
    </source>
</evidence>
<feature type="domain" description="dUTPase-like" evidence="6">
    <location>
        <begin position="20"/>
        <end position="105"/>
    </location>
</feature>
<gene>
    <name evidence="7" type="ORF">PYS61_05570</name>
</gene>
<dbReference type="InterPro" id="IPR008181">
    <property type="entry name" value="dUTPase"/>
</dbReference>
<name>A0ABY8C3Z5_9FIRM</name>
<evidence type="ECO:0000256" key="5">
    <source>
        <dbReference type="ARBA" id="ARBA00047686"/>
    </source>
</evidence>
<dbReference type="Pfam" id="PF00692">
    <property type="entry name" value="dUTPase"/>
    <property type="match status" value="1"/>
</dbReference>
<dbReference type="Proteomes" id="UP001220478">
    <property type="component" value="Chromosome"/>
</dbReference>
<dbReference type="CDD" id="cd07557">
    <property type="entry name" value="trimeric_dUTPase"/>
    <property type="match status" value="1"/>
</dbReference>
<keyword evidence="8" id="KW-1185">Reference proteome</keyword>
<keyword evidence="7" id="KW-0808">Transferase</keyword>
<organism evidence="7 8">
    <name type="scientific">Amygdalobacter indicium</name>
    <dbReference type="NCBI Taxonomy" id="3029272"/>
    <lineage>
        <taxon>Bacteria</taxon>
        <taxon>Bacillati</taxon>
        <taxon>Bacillota</taxon>
        <taxon>Clostridia</taxon>
        <taxon>Eubacteriales</taxon>
        <taxon>Oscillospiraceae</taxon>
        <taxon>Amygdalobacter</taxon>
    </lineage>
</organism>
<dbReference type="PANTHER" id="PTHR11241">
    <property type="entry name" value="DEOXYURIDINE 5'-TRIPHOSPHATE NUCLEOTIDOHYDROLASE"/>
    <property type="match status" value="1"/>
</dbReference>
<dbReference type="GO" id="GO:0008483">
    <property type="term" value="F:transaminase activity"/>
    <property type="evidence" value="ECO:0007669"/>
    <property type="project" value="UniProtKB-KW"/>
</dbReference>
<evidence type="ECO:0000313" key="7">
    <source>
        <dbReference type="EMBL" id="WEG35398.1"/>
    </source>
</evidence>
<dbReference type="InterPro" id="IPR033704">
    <property type="entry name" value="dUTPase_trimeric"/>
</dbReference>